<gene>
    <name evidence="2" type="ORF">CK203_077921</name>
</gene>
<protein>
    <recommendedName>
        <fullName evidence="4">DUF4283 domain-containing protein</fullName>
    </recommendedName>
</protein>
<feature type="compositionally biased region" description="Basic and acidic residues" evidence="1">
    <location>
        <begin position="71"/>
        <end position="95"/>
    </location>
</feature>
<evidence type="ECO:0000313" key="3">
    <source>
        <dbReference type="Proteomes" id="UP000288805"/>
    </source>
</evidence>
<comment type="caution">
    <text evidence="2">The sequence shown here is derived from an EMBL/GenBank/DDBJ whole genome shotgun (WGS) entry which is preliminary data.</text>
</comment>
<accession>A0A438EB97</accession>
<dbReference type="Proteomes" id="UP000288805">
    <property type="component" value="Unassembled WGS sequence"/>
</dbReference>
<sequence length="247" mass="28343">MCNEESEIAQIHAICESREHTAHECPTIPIIKEILMNNYCDWNGKCNEEVEGQLLSNESGMMSSASLMHKNHSEKELREAEQEKKNESEKQEVVPDKPNSSNKMKENEEKELEAKVKNKAGLVRWSGDRSYARVVDENGKALARMMGVKEMISINPFSTFKMSSLWIQSKERSGFKREENWRDWIELQPHSIYGMKTSLQFILKNWGKVIEVDGDTLQLIDLTKVKVKVEMNPNMVLLALLEVIDGA</sequence>
<name>A0A438EB97_VITVI</name>
<organism evidence="2 3">
    <name type="scientific">Vitis vinifera</name>
    <name type="common">Grape</name>
    <dbReference type="NCBI Taxonomy" id="29760"/>
    <lineage>
        <taxon>Eukaryota</taxon>
        <taxon>Viridiplantae</taxon>
        <taxon>Streptophyta</taxon>
        <taxon>Embryophyta</taxon>
        <taxon>Tracheophyta</taxon>
        <taxon>Spermatophyta</taxon>
        <taxon>Magnoliopsida</taxon>
        <taxon>eudicotyledons</taxon>
        <taxon>Gunneridae</taxon>
        <taxon>Pentapetalae</taxon>
        <taxon>rosids</taxon>
        <taxon>Vitales</taxon>
        <taxon>Vitaceae</taxon>
        <taxon>Viteae</taxon>
        <taxon>Vitis</taxon>
    </lineage>
</organism>
<proteinExistence type="predicted"/>
<evidence type="ECO:0000256" key="1">
    <source>
        <dbReference type="SAM" id="MobiDB-lite"/>
    </source>
</evidence>
<reference evidence="2 3" key="1">
    <citation type="journal article" date="2018" name="PLoS Genet.">
        <title>Population sequencing reveals clonal diversity and ancestral inbreeding in the grapevine cultivar Chardonnay.</title>
        <authorList>
            <person name="Roach M.J."/>
            <person name="Johnson D.L."/>
            <person name="Bohlmann J."/>
            <person name="van Vuuren H.J."/>
            <person name="Jones S.J."/>
            <person name="Pretorius I.S."/>
            <person name="Schmidt S.A."/>
            <person name="Borneman A.R."/>
        </authorList>
    </citation>
    <scope>NUCLEOTIDE SEQUENCE [LARGE SCALE GENOMIC DNA]</scope>
    <source>
        <strain evidence="3">cv. Chardonnay</strain>
        <tissue evidence="2">Leaf</tissue>
    </source>
</reference>
<dbReference type="AlphaFoldDB" id="A0A438EB97"/>
<evidence type="ECO:0000313" key="2">
    <source>
        <dbReference type="EMBL" id="RVW44948.1"/>
    </source>
</evidence>
<feature type="region of interest" description="Disordered" evidence="1">
    <location>
        <begin position="65"/>
        <end position="110"/>
    </location>
</feature>
<evidence type="ECO:0008006" key="4">
    <source>
        <dbReference type="Google" id="ProtNLM"/>
    </source>
</evidence>
<dbReference type="EMBL" id="QGNW01001338">
    <property type="protein sequence ID" value="RVW44948.1"/>
    <property type="molecule type" value="Genomic_DNA"/>
</dbReference>